<keyword evidence="8" id="KW-1185">Reference proteome</keyword>
<dbReference type="AlphaFoldDB" id="A0A3P7NPJ0"/>
<dbReference type="Proteomes" id="UP000281553">
    <property type="component" value="Unassembled WGS sequence"/>
</dbReference>
<proteinExistence type="predicted"/>
<evidence type="ECO:0000256" key="5">
    <source>
        <dbReference type="PROSITE-ProRule" id="PRU01161"/>
    </source>
</evidence>
<feature type="short sequence motif" description="DGA/G" evidence="5">
    <location>
        <begin position="24"/>
        <end position="26"/>
    </location>
</feature>
<keyword evidence="2" id="KW-0378">Hydrolase</keyword>
<dbReference type="Gene3D" id="3.40.1090.10">
    <property type="entry name" value="Cytosolic phospholipase A2 catalytic domain"/>
    <property type="match status" value="1"/>
</dbReference>
<dbReference type="InterPro" id="IPR016035">
    <property type="entry name" value="Acyl_Trfase/lysoPLipase"/>
</dbReference>
<feature type="domain" description="PNPLA" evidence="6">
    <location>
        <begin position="1"/>
        <end position="37"/>
    </location>
</feature>
<name>A0A3P7NPJ0_DIBLA</name>
<dbReference type="GO" id="GO:0047499">
    <property type="term" value="F:calcium-independent phospholipase A2 activity"/>
    <property type="evidence" value="ECO:0007669"/>
    <property type="project" value="InterPro"/>
</dbReference>
<gene>
    <name evidence="7" type="ORF">DILT_LOCUS18876</name>
</gene>
<dbReference type="PANTHER" id="PTHR24139">
    <property type="entry name" value="CALCIUM-INDEPENDENT PHOSPHOLIPASE A2"/>
    <property type="match status" value="1"/>
</dbReference>
<comment type="caution">
    <text evidence="5">Lacks conserved residue(s) required for the propagation of feature annotation.</text>
</comment>
<evidence type="ECO:0000259" key="6">
    <source>
        <dbReference type="PROSITE" id="PS51635"/>
    </source>
</evidence>
<protein>
    <recommendedName>
        <fullName evidence="6">PNPLA domain-containing protein</fullName>
    </recommendedName>
</protein>
<evidence type="ECO:0000313" key="8">
    <source>
        <dbReference type="Proteomes" id="UP000281553"/>
    </source>
</evidence>
<keyword evidence="3" id="KW-0040">ANK repeat</keyword>
<dbReference type="SUPFAM" id="SSF52151">
    <property type="entry name" value="FabD/lysophospholipase-like"/>
    <property type="match status" value="1"/>
</dbReference>
<dbReference type="GO" id="GO:2000304">
    <property type="term" value="P:positive regulation of ceramide biosynthetic process"/>
    <property type="evidence" value="ECO:0007669"/>
    <property type="project" value="TreeGrafter"/>
</dbReference>
<dbReference type="GO" id="GO:0005739">
    <property type="term" value="C:mitochondrion"/>
    <property type="evidence" value="ECO:0007669"/>
    <property type="project" value="TreeGrafter"/>
</dbReference>
<evidence type="ECO:0000256" key="3">
    <source>
        <dbReference type="ARBA" id="ARBA00023043"/>
    </source>
</evidence>
<dbReference type="OrthoDB" id="10021675at2759"/>
<sequence>MIWRAARASGAAPSYFRPCGPYLDGGLISNNPTLDILTEIQEMNLVRRLRVGPFASRLF</sequence>
<dbReference type="EMBL" id="UYRU01105225">
    <property type="protein sequence ID" value="VDN42640.1"/>
    <property type="molecule type" value="Genomic_DNA"/>
</dbReference>
<dbReference type="InterPro" id="IPR047148">
    <property type="entry name" value="PLPL9"/>
</dbReference>
<dbReference type="PROSITE" id="PS51635">
    <property type="entry name" value="PNPLA"/>
    <property type="match status" value="1"/>
</dbReference>
<evidence type="ECO:0000256" key="2">
    <source>
        <dbReference type="ARBA" id="ARBA00022801"/>
    </source>
</evidence>
<dbReference type="GO" id="GO:0006629">
    <property type="term" value="P:lipid metabolic process"/>
    <property type="evidence" value="ECO:0007669"/>
    <property type="project" value="UniProtKB-KW"/>
</dbReference>
<keyword evidence="4" id="KW-0443">Lipid metabolism</keyword>
<dbReference type="PANTHER" id="PTHR24139:SF34">
    <property type="entry name" value="85_88 KDA CALCIUM-INDEPENDENT PHOSPHOLIPASE A2"/>
    <property type="match status" value="1"/>
</dbReference>
<dbReference type="InterPro" id="IPR002641">
    <property type="entry name" value="PNPLA_dom"/>
</dbReference>
<accession>A0A3P7NPJ0</accession>
<dbReference type="GO" id="GO:0052816">
    <property type="term" value="F:long-chain fatty acyl-CoA hydrolase activity"/>
    <property type="evidence" value="ECO:0007669"/>
    <property type="project" value="TreeGrafter"/>
</dbReference>
<evidence type="ECO:0000256" key="1">
    <source>
        <dbReference type="ARBA" id="ARBA00022737"/>
    </source>
</evidence>
<organism evidence="7 8">
    <name type="scientific">Dibothriocephalus latus</name>
    <name type="common">Fish tapeworm</name>
    <name type="synonym">Diphyllobothrium latum</name>
    <dbReference type="NCBI Taxonomy" id="60516"/>
    <lineage>
        <taxon>Eukaryota</taxon>
        <taxon>Metazoa</taxon>
        <taxon>Spiralia</taxon>
        <taxon>Lophotrochozoa</taxon>
        <taxon>Platyhelminthes</taxon>
        <taxon>Cestoda</taxon>
        <taxon>Eucestoda</taxon>
        <taxon>Diphyllobothriidea</taxon>
        <taxon>Diphyllobothriidae</taxon>
        <taxon>Dibothriocephalus</taxon>
    </lineage>
</organism>
<keyword evidence="1" id="KW-0677">Repeat</keyword>
<evidence type="ECO:0000256" key="4">
    <source>
        <dbReference type="ARBA" id="ARBA00023098"/>
    </source>
</evidence>
<reference evidence="7 8" key="1">
    <citation type="submission" date="2018-11" db="EMBL/GenBank/DDBJ databases">
        <authorList>
            <consortium name="Pathogen Informatics"/>
        </authorList>
    </citation>
    <scope>NUCLEOTIDE SEQUENCE [LARGE SCALE GENOMIC DNA]</scope>
</reference>
<evidence type="ECO:0000313" key="7">
    <source>
        <dbReference type="EMBL" id="VDN42640.1"/>
    </source>
</evidence>